<dbReference type="GO" id="GO:0006189">
    <property type="term" value="P:'de novo' IMP biosynthetic process"/>
    <property type="evidence" value="ECO:0007669"/>
    <property type="project" value="UniProtKB-UniRule"/>
</dbReference>
<evidence type="ECO:0000256" key="1">
    <source>
        <dbReference type="ARBA" id="ARBA00005054"/>
    </source>
</evidence>
<comment type="similarity">
    <text evidence="4">Belongs to the GART family.</text>
</comment>
<dbReference type="InterPro" id="IPR036477">
    <property type="entry name" value="Formyl_transf_N_sf"/>
</dbReference>
<feature type="binding site" evidence="4">
    <location>
        <position position="103"/>
    </location>
    <ligand>
        <name>(6R)-10-formyltetrahydrofolate</name>
        <dbReference type="ChEBI" id="CHEBI:195366"/>
    </ligand>
</feature>
<gene>
    <name evidence="4" type="primary">purN</name>
    <name evidence="6" type="ORF">SAMN05216406_10451</name>
</gene>
<comment type="pathway">
    <text evidence="1 4">Purine metabolism; IMP biosynthesis via de novo pathway; N(2)-formyl-N(1)-(5-phospho-D-ribosyl)glycinamide from N(1)-(5-phospho-D-ribosyl)glycinamide (10-formyl THF route): step 1/1.</text>
</comment>
<name>A0A1H2DR75_9PROT</name>
<evidence type="ECO:0000256" key="4">
    <source>
        <dbReference type="HAMAP-Rule" id="MF_01930"/>
    </source>
</evidence>
<dbReference type="HAMAP" id="MF_01930">
    <property type="entry name" value="PurN"/>
    <property type="match status" value="1"/>
</dbReference>
<dbReference type="GO" id="GO:0004644">
    <property type="term" value="F:phosphoribosylglycinamide formyltransferase activity"/>
    <property type="evidence" value="ECO:0007669"/>
    <property type="project" value="UniProtKB-UniRule"/>
</dbReference>
<dbReference type="AlphaFoldDB" id="A0A1H2DR75"/>
<organism evidence="6 7">
    <name type="scientific">Nitrosomonas ureae</name>
    <dbReference type="NCBI Taxonomy" id="44577"/>
    <lineage>
        <taxon>Bacteria</taxon>
        <taxon>Pseudomonadati</taxon>
        <taxon>Pseudomonadota</taxon>
        <taxon>Betaproteobacteria</taxon>
        <taxon>Nitrosomonadales</taxon>
        <taxon>Nitrosomonadaceae</taxon>
        <taxon>Nitrosomonas</taxon>
    </lineage>
</organism>
<proteinExistence type="inferred from homology"/>
<feature type="domain" description="Formyl transferase N-terminal" evidence="5">
    <location>
        <begin position="4"/>
        <end position="178"/>
    </location>
</feature>
<feature type="binding site" evidence="4">
    <location>
        <begin position="86"/>
        <end position="89"/>
    </location>
    <ligand>
        <name>(6R)-10-formyltetrahydrofolate</name>
        <dbReference type="ChEBI" id="CHEBI:195366"/>
    </ligand>
</feature>
<evidence type="ECO:0000256" key="2">
    <source>
        <dbReference type="ARBA" id="ARBA00022679"/>
    </source>
</evidence>
<dbReference type="PANTHER" id="PTHR43369:SF2">
    <property type="entry name" value="PHOSPHORIBOSYLGLYCINAMIDE FORMYLTRANSFERASE"/>
    <property type="match status" value="1"/>
</dbReference>
<sequence>MESLVILISGRGSNMQSLLEARAQIDRVTVISSNPDAMGLETARNYGVETIVIDHRSYPDRQAFDTALAECIDAYQPKLVALAGFMRILSDRFVQRYQGRLMNIHPSLLPALPGLGTHARALQEGIKIHGCTVHFVTPQLDHGPIVIQAAIPVLPSDTEETLATRVLQQEHLIYPLAVRWFMEDRIIMNENHVEVLDSSICEITLYSPGLSK</sequence>
<dbReference type="RefSeq" id="WP_062557880.1">
    <property type="nucleotide sequence ID" value="NZ_CP013341.1"/>
</dbReference>
<dbReference type="KEGG" id="nur:ATY38_02385"/>
<dbReference type="NCBIfam" id="TIGR00639">
    <property type="entry name" value="PurN"/>
    <property type="match status" value="1"/>
</dbReference>
<protein>
    <recommendedName>
        <fullName evidence="4">Phosphoribosylglycinamide formyltransferase</fullName>
        <ecNumber evidence="4">2.1.2.2</ecNumber>
    </recommendedName>
    <alternativeName>
        <fullName evidence="4">5'-phosphoribosylglycinamide transformylase</fullName>
    </alternativeName>
    <alternativeName>
        <fullName evidence="4">GAR transformylase</fullName>
        <shortName evidence="4">GART</shortName>
    </alternativeName>
</protein>
<feature type="active site" description="Proton donor" evidence="4">
    <location>
        <position position="105"/>
    </location>
</feature>
<dbReference type="EC" id="2.1.2.2" evidence="4"/>
<comment type="function">
    <text evidence="4">Catalyzes the transfer of a formyl group from 10-formyltetrahydrofolate to 5-phospho-ribosyl-glycinamide (GAR), producing 5-phospho-ribosyl-N-formylglycinamide (FGAR) and tetrahydrofolate.</text>
</comment>
<dbReference type="Gene3D" id="3.40.50.170">
    <property type="entry name" value="Formyl transferase, N-terminal domain"/>
    <property type="match status" value="1"/>
</dbReference>
<dbReference type="EMBL" id="FNLN01000004">
    <property type="protein sequence ID" value="SDT85284.1"/>
    <property type="molecule type" value="Genomic_DNA"/>
</dbReference>
<keyword evidence="3 4" id="KW-0658">Purine biosynthesis</keyword>
<evidence type="ECO:0000256" key="3">
    <source>
        <dbReference type="ARBA" id="ARBA00022755"/>
    </source>
</evidence>
<dbReference type="PANTHER" id="PTHR43369">
    <property type="entry name" value="PHOSPHORIBOSYLGLYCINAMIDE FORMYLTRANSFERASE"/>
    <property type="match status" value="1"/>
</dbReference>
<reference evidence="7" key="1">
    <citation type="submission" date="2016-10" db="EMBL/GenBank/DDBJ databases">
        <authorList>
            <person name="Varghese N."/>
            <person name="Submissions S."/>
        </authorList>
    </citation>
    <scope>NUCLEOTIDE SEQUENCE [LARGE SCALE GENOMIC DNA]</scope>
    <source>
        <strain evidence="7">Nm10</strain>
    </source>
</reference>
<dbReference type="GO" id="GO:0005829">
    <property type="term" value="C:cytosol"/>
    <property type="evidence" value="ECO:0007669"/>
    <property type="project" value="TreeGrafter"/>
</dbReference>
<dbReference type="InterPro" id="IPR002376">
    <property type="entry name" value="Formyl_transf_N"/>
</dbReference>
<dbReference type="CDD" id="cd08645">
    <property type="entry name" value="FMT_core_GART"/>
    <property type="match status" value="1"/>
</dbReference>
<accession>A0A1H2DR75</accession>
<feature type="binding site" evidence="4">
    <location>
        <position position="61"/>
    </location>
    <ligand>
        <name>(6R)-10-formyltetrahydrofolate</name>
        <dbReference type="ChEBI" id="CHEBI:195366"/>
    </ligand>
</feature>
<comment type="catalytic activity">
    <reaction evidence="4">
        <text>N(1)-(5-phospho-beta-D-ribosyl)glycinamide + (6R)-10-formyltetrahydrofolate = N(2)-formyl-N(1)-(5-phospho-beta-D-ribosyl)glycinamide + (6S)-5,6,7,8-tetrahydrofolate + H(+)</text>
        <dbReference type="Rhea" id="RHEA:15053"/>
        <dbReference type="ChEBI" id="CHEBI:15378"/>
        <dbReference type="ChEBI" id="CHEBI:57453"/>
        <dbReference type="ChEBI" id="CHEBI:143788"/>
        <dbReference type="ChEBI" id="CHEBI:147286"/>
        <dbReference type="ChEBI" id="CHEBI:195366"/>
        <dbReference type="EC" id="2.1.2.2"/>
    </reaction>
</comment>
<keyword evidence="7" id="KW-1185">Reference proteome</keyword>
<feature type="site" description="Raises pKa of active site His" evidence="4">
    <location>
        <position position="141"/>
    </location>
</feature>
<feature type="binding site" evidence="4">
    <location>
        <begin position="12"/>
        <end position="14"/>
    </location>
    <ligand>
        <name>N(1)-(5-phospho-beta-D-ribosyl)glycinamide</name>
        <dbReference type="ChEBI" id="CHEBI:143788"/>
    </ligand>
</feature>
<dbReference type="UniPathway" id="UPA00074">
    <property type="reaction ID" value="UER00126"/>
</dbReference>
<evidence type="ECO:0000259" key="5">
    <source>
        <dbReference type="Pfam" id="PF00551"/>
    </source>
</evidence>
<dbReference type="Pfam" id="PF00551">
    <property type="entry name" value="Formyl_trans_N"/>
    <property type="match status" value="1"/>
</dbReference>
<dbReference type="InterPro" id="IPR004607">
    <property type="entry name" value="GART"/>
</dbReference>
<dbReference type="Proteomes" id="UP000182882">
    <property type="component" value="Unassembled WGS sequence"/>
</dbReference>
<keyword evidence="2 4" id="KW-0808">Transferase</keyword>
<dbReference type="SUPFAM" id="SSF53328">
    <property type="entry name" value="Formyltransferase"/>
    <property type="match status" value="1"/>
</dbReference>
<evidence type="ECO:0000313" key="7">
    <source>
        <dbReference type="Proteomes" id="UP000182882"/>
    </source>
</evidence>
<evidence type="ECO:0000313" key="6">
    <source>
        <dbReference type="EMBL" id="SDT85284.1"/>
    </source>
</evidence>